<proteinExistence type="predicted"/>
<keyword evidence="2" id="KW-1185">Reference proteome</keyword>
<organism evidence="1 2">
    <name type="scientific">Puccinia striiformis f. sp. tritici</name>
    <dbReference type="NCBI Taxonomy" id="168172"/>
    <lineage>
        <taxon>Eukaryota</taxon>
        <taxon>Fungi</taxon>
        <taxon>Dikarya</taxon>
        <taxon>Basidiomycota</taxon>
        <taxon>Pucciniomycotina</taxon>
        <taxon>Pucciniomycetes</taxon>
        <taxon>Pucciniales</taxon>
        <taxon>Pucciniaceae</taxon>
        <taxon>Puccinia</taxon>
    </lineage>
</organism>
<dbReference type="Proteomes" id="UP001060170">
    <property type="component" value="Chromosome 6"/>
</dbReference>
<evidence type="ECO:0000313" key="2">
    <source>
        <dbReference type="Proteomes" id="UP001060170"/>
    </source>
</evidence>
<reference evidence="2" key="1">
    <citation type="journal article" date="2018" name="BMC Genomics">
        <title>Genomic insights into host adaptation between the wheat stripe rust pathogen (Puccinia striiformis f. sp. tritici) and the barley stripe rust pathogen (Puccinia striiformis f. sp. hordei).</title>
        <authorList>
            <person name="Xia C."/>
            <person name="Wang M."/>
            <person name="Yin C."/>
            <person name="Cornejo O.E."/>
            <person name="Hulbert S.H."/>
            <person name="Chen X."/>
        </authorList>
    </citation>
    <scope>NUCLEOTIDE SEQUENCE [LARGE SCALE GENOMIC DNA]</scope>
    <source>
        <strain evidence="2">93-210</strain>
    </source>
</reference>
<evidence type="ECO:0000313" key="1">
    <source>
        <dbReference type="EMBL" id="KAI7953291.1"/>
    </source>
</evidence>
<gene>
    <name evidence="1" type="ORF">MJO28_005838</name>
</gene>
<protein>
    <submittedName>
        <fullName evidence="1">Uncharacterized protein</fullName>
    </submittedName>
</protein>
<comment type="caution">
    <text evidence="1">The sequence shown here is derived from an EMBL/GenBank/DDBJ whole genome shotgun (WGS) entry which is preliminary data.</text>
</comment>
<name>A0ACC0EIQ3_9BASI</name>
<accession>A0ACC0EIQ3</accession>
<reference evidence="1 2" key="3">
    <citation type="journal article" date="2022" name="Microbiol. Spectr.">
        <title>Folding features and dynamics of 3D genome architecture in plant fungal pathogens.</title>
        <authorList>
            <person name="Xia C."/>
        </authorList>
    </citation>
    <scope>NUCLEOTIDE SEQUENCE [LARGE SCALE GENOMIC DNA]</scope>
    <source>
        <strain evidence="1 2">93-210</strain>
    </source>
</reference>
<reference evidence="2" key="2">
    <citation type="journal article" date="2018" name="Mol. Plant Microbe Interact.">
        <title>Genome sequence resources for the wheat stripe rust pathogen (Puccinia striiformis f. sp. tritici) and the barley stripe rust pathogen (Puccinia striiformis f. sp. hordei).</title>
        <authorList>
            <person name="Xia C."/>
            <person name="Wang M."/>
            <person name="Yin C."/>
            <person name="Cornejo O.E."/>
            <person name="Hulbert S.H."/>
            <person name="Chen X."/>
        </authorList>
    </citation>
    <scope>NUCLEOTIDE SEQUENCE [LARGE SCALE GENOMIC DNA]</scope>
    <source>
        <strain evidence="2">93-210</strain>
    </source>
</reference>
<sequence length="105" mass="12261">MDRSLKIFIICVVLLFISWIAFLILSTCLGPPLRQYISETWTNFTGKNTRNVGFHHERDQGSSDRHRAYRYHQVIDPLHFESFELAQSSTSRSSDLLLQHESVYS</sequence>
<dbReference type="EMBL" id="CM045870">
    <property type="protein sequence ID" value="KAI7953291.1"/>
    <property type="molecule type" value="Genomic_DNA"/>
</dbReference>